<dbReference type="InterPro" id="IPR045861">
    <property type="entry name" value="CorA_cytoplasmic_dom"/>
</dbReference>
<dbReference type="PANTHER" id="PTHR47891">
    <property type="entry name" value="TRANSPORTER-RELATED"/>
    <property type="match status" value="1"/>
</dbReference>
<dbReference type="PANTHER" id="PTHR47891:SF1">
    <property type="entry name" value="CORA-MAGNESIUM AND COBALT TRANSPORTER"/>
    <property type="match status" value="1"/>
</dbReference>
<dbReference type="Pfam" id="PF01544">
    <property type="entry name" value="CorA"/>
    <property type="match status" value="1"/>
</dbReference>
<evidence type="ECO:0000313" key="1">
    <source>
        <dbReference type="EMBL" id="EUJ37107.1"/>
    </source>
</evidence>
<evidence type="ECO:0008006" key="3">
    <source>
        <dbReference type="Google" id="ProtNLM"/>
    </source>
</evidence>
<evidence type="ECO:0000313" key="2">
    <source>
        <dbReference type="Proteomes" id="UP000019243"/>
    </source>
</evidence>
<gene>
    <name evidence="1" type="ORF">BCAMP_10100</name>
</gene>
<dbReference type="Gene3D" id="3.30.460.20">
    <property type="entry name" value="CorA soluble domain-like"/>
    <property type="match status" value="1"/>
</dbReference>
<dbReference type="SUPFAM" id="SSF143865">
    <property type="entry name" value="CorA soluble domain-like"/>
    <property type="match status" value="1"/>
</dbReference>
<dbReference type="PATRIC" id="fig|1265861.3.peg.1981"/>
<dbReference type="AlphaFoldDB" id="W7CJE8"/>
<accession>W7CJE8</accession>
<dbReference type="Proteomes" id="UP000019243">
    <property type="component" value="Unassembled WGS sequence"/>
</dbReference>
<dbReference type="InterPro" id="IPR002523">
    <property type="entry name" value="MgTranspt_CorA/ZnTranspt_ZntB"/>
</dbReference>
<dbReference type="STRING" id="1265861.BCAMP_10100"/>
<dbReference type="GO" id="GO:0016020">
    <property type="term" value="C:membrane"/>
    <property type="evidence" value="ECO:0007669"/>
    <property type="project" value="InterPro"/>
</dbReference>
<reference evidence="1 2" key="1">
    <citation type="submission" date="2012-12" db="EMBL/GenBank/DDBJ databases">
        <title>Novel taxa of Listeriaceae from agricultural environments in the United States.</title>
        <authorList>
            <person name="den Bakker H.C."/>
            <person name="Allred A."/>
            <person name="Warchocki S."/>
            <person name="Wright E.M."/>
            <person name="Burrell A."/>
            <person name="Nightingale K.K."/>
            <person name="Kephart D."/>
            <person name="Wiedmann M."/>
        </authorList>
    </citation>
    <scope>NUCLEOTIDE SEQUENCE [LARGE SCALE GENOMIC DNA]</scope>
    <source>
        <strain evidence="1 2">FSL F6-1037</strain>
    </source>
</reference>
<keyword evidence="2" id="KW-1185">Reference proteome</keyword>
<name>W7CJE8_9LIST</name>
<dbReference type="EMBL" id="AODH01000043">
    <property type="protein sequence ID" value="EUJ37107.1"/>
    <property type="molecule type" value="Genomic_DNA"/>
</dbReference>
<dbReference type="GO" id="GO:0046873">
    <property type="term" value="F:metal ion transmembrane transporter activity"/>
    <property type="evidence" value="ECO:0007669"/>
    <property type="project" value="InterPro"/>
</dbReference>
<dbReference type="InterPro" id="IPR047199">
    <property type="entry name" value="CorA-like"/>
</dbReference>
<proteinExistence type="predicted"/>
<comment type="caution">
    <text evidence="1">The sequence shown here is derived from an EMBL/GenBank/DDBJ whole genome shotgun (WGS) entry which is preliminary data.</text>
</comment>
<organism evidence="1 2">
    <name type="scientific">Brochothrix campestris FSL F6-1037</name>
    <dbReference type="NCBI Taxonomy" id="1265861"/>
    <lineage>
        <taxon>Bacteria</taxon>
        <taxon>Bacillati</taxon>
        <taxon>Bacillota</taxon>
        <taxon>Bacilli</taxon>
        <taxon>Bacillales</taxon>
        <taxon>Listeriaceae</taxon>
        <taxon>Brochothrix</taxon>
    </lineage>
</organism>
<protein>
    <recommendedName>
        <fullName evidence="3">Magnesium transporter CorA family protein</fullName>
    </recommendedName>
</protein>
<sequence length="186" mass="21731">MIEKTRFNQQQNCWINVNTTQEHDLKTLFATYGIDEEIIGYSLDKNERAHLDYDKTTNTFVFIYNVPNQTKIDNHYETIPMTFIIKGETLITISNDRNHYLISKMAALLKQNETVSVFGMLFNSLLMITDQFFPYVEELNLERNKVSQQLKVKTTKKNTAVAVGFRNGYYLFHLSIEAKCCFARTN</sequence>